<dbReference type="PROSITE" id="PS51272">
    <property type="entry name" value="SLH"/>
    <property type="match status" value="3"/>
</dbReference>
<reference evidence="6" key="1">
    <citation type="submission" date="2018-11" db="EMBL/GenBank/DDBJ databases">
        <title>Complete genome sequence of Paenibacillus sp. ML311-T8.</title>
        <authorList>
            <person name="Nam Y.-D."/>
            <person name="Kang J."/>
            <person name="Chung W.-H."/>
            <person name="Park Y.S."/>
        </authorList>
    </citation>
    <scope>NUCLEOTIDE SEQUENCE [LARGE SCALE GENOMIC DNA]</scope>
    <source>
        <strain evidence="6">ML311-T8</strain>
    </source>
</reference>
<dbReference type="InterPro" id="IPR021884">
    <property type="entry name" value="Ice-bd_prot"/>
</dbReference>
<evidence type="ECO:0000259" key="4">
    <source>
        <dbReference type="PROSITE" id="PS51272"/>
    </source>
</evidence>
<feature type="domain" description="SLH" evidence="4">
    <location>
        <begin position="153"/>
        <end position="213"/>
    </location>
</feature>
<feature type="domain" description="SLH" evidence="4">
    <location>
        <begin position="89"/>
        <end position="152"/>
    </location>
</feature>
<evidence type="ECO:0000256" key="1">
    <source>
        <dbReference type="ARBA" id="ARBA00005445"/>
    </source>
</evidence>
<evidence type="ECO:0000256" key="2">
    <source>
        <dbReference type="ARBA" id="ARBA00022729"/>
    </source>
</evidence>
<dbReference type="InterPro" id="IPR051465">
    <property type="entry name" value="Cell_Envelope_Struct_Comp"/>
</dbReference>
<feature type="signal peptide" evidence="3">
    <location>
        <begin position="1"/>
        <end position="31"/>
    </location>
</feature>
<dbReference type="AlphaFoldDB" id="A0A6B8RVQ9"/>
<feature type="chain" id="PRO_5025394341" evidence="3">
    <location>
        <begin position="32"/>
        <end position="567"/>
    </location>
</feature>
<protein>
    <submittedName>
        <fullName evidence="5">DUF3494 domain-containing protein</fullName>
    </submittedName>
</protein>
<dbReference type="EMBL" id="CP034235">
    <property type="protein sequence ID" value="QGQ99725.1"/>
    <property type="molecule type" value="Genomic_DNA"/>
</dbReference>
<comment type="similarity">
    <text evidence="1">Belongs to the ice-binding protein family.</text>
</comment>
<organism evidence="5 6">
    <name type="scientific">Paenibacillus psychroresistens</name>
    <dbReference type="NCBI Taxonomy" id="1778678"/>
    <lineage>
        <taxon>Bacteria</taxon>
        <taxon>Bacillati</taxon>
        <taxon>Bacillota</taxon>
        <taxon>Bacilli</taxon>
        <taxon>Bacillales</taxon>
        <taxon>Paenibacillaceae</taxon>
        <taxon>Paenibacillus</taxon>
    </lineage>
</organism>
<name>A0A6B8RVQ9_9BACL</name>
<evidence type="ECO:0000313" key="5">
    <source>
        <dbReference type="EMBL" id="QGQ99725.1"/>
    </source>
</evidence>
<dbReference type="KEGG" id="ppsc:EHS13_35115"/>
<keyword evidence="6" id="KW-1185">Reference proteome</keyword>
<accession>A0A6B8RVQ9</accession>
<evidence type="ECO:0000313" key="6">
    <source>
        <dbReference type="Proteomes" id="UP000426246"/>
    </source>
</evidence>
<dbReference type="Pfam" id="PF00395">
    <property type="entry name" value="SLH"/>
    <property type="match status" value="3"/>
</dbReference>
<sequence length="567" mass="58355">MFILKRNTGKNAFVWVITLCLIFSTVGTATAAASVSDIKDHWAESAISSWVNQSLVVGYEDGTFRPEVKVNRQEFAALVNRSFVFTEAGTIEFTDVAQTDWAYSDIAKAKQAGYVTGYPDGTFKPKQEMSRQEVAVTIAKLLALKPSTSADLIKDLSSIPAWSKGDIGAVMDQAIMTGYPDGTFHPLQATSRAEVIIILDKALKVKAGQGTVVPTPSTLPVTTPVPVTPVATPVVPGSTPIPGATVIPVVSPLPGTISQPILNTATVAPGTNVTISAPAAGDTAWLAPTGTTIFAAGANMTSLTGNGTSTTVTAPLTAGDYHLFLVNAAGMSAASAGILTVSSVAVGPSPVNLGTAGNFAILAKTGISSVPNSAVTGNIGVSPIDATAITGLSLTMDATNEFAISSQITGKVYASDYTSPTSVNLTTAISNVETAYTDAAGRAVNYTELYSGDLSGQTLTAGVYKWGTAVLINSNVTLHGGPNDVWIFQIGRGITQASGTNIILTGGAQAKNIFWQTAETVSIGTDAHFEGNILSMTNITMGTNASVNGRLLAQTAVTLDKSTVVAP</sequence>
<dbReference type="Pfam" id="PF11999">
    <property type="entry name" value="Ice_binding"/>
    <property type="match status" value="1"/>
</dbReference>
<feature type="domain" description="SLH" evidence="4">
    <location>
        <begin position="30"/>
        <end position="88"/>
    </location>
</feature>
<dbReference type="InterPro" id="IPR001119">
    <property type="entry name" value="SLH_dom"/>
</dbReference>
<keyword evidence="2 3" id="KW-0732">Signal</keyword>
<dbReference type="PANTHER" id="PTHR43308">
    <property type="entry name" value="OUTER MEMBRANE PROTEIN ALPHA-RELATED"/>
    <property type="match status" value="1"/>
</dbReference>
<dbReference type="Proteomes" id="UP000426246">
    <property type="component" value="Chromosome"/>
</dbReference>
<proteinExistence type="inferred from homology"/>
<gene>
    <name evidence="5" type="ORF">EHS13_35115</name>
</gene>
<evidence type="ECO:0000256" key="3">
    <source>
        <dbReference type="SAM" id="SignalP"/>
    </source>
</evidence>